<dbReference type="EMBL" id="CM051397">
    <property type="protein sequence ID" value="KAJ4719442.1"/>
    <property type="molecule type" value="Genomic_DNA"/>
</dbReference>
<reference evidence="1 2" key="1">
    <citation type="journal article" date="2023" name="Science">
        <title>Complex scaffold remodeling in plant triterpene biosynthesis.</title>
        <authorList>
            <person name="De La Pena R."/>
            <person name="Hodgson H."/>
            <person name="Liu J.C."/>
            <person name="Stephenson M.J."/>
            <person name="Martin A.C."/>
            <person name="Owen C."/>
            <person name="Harkess A."/>
            <person name="Leebens-Mack J."/>
            <person name="Jimenez L.E."/>
            <person name="Osbourn A."/>
            <person name="Sattely E.S."/>
        </authorList>
    </citation>
    <scope>NUCLEOTIDE SEQUENCE [LARGE SCALE GENOMIC DNA]</scope>
    <source>
        <strain evidence="2">cv. JPN11</strain>
        <tissue evidence="1">Leaf</tissue>
    </source>
</reference>
<proteinExistence type="predicted"/>
<protein>
    <submittedName>
        <fullName evidence="1">Rubber elongation factor protein (REF)</fullName>
    </submittedName>
</protein>
<sequence>MAEESVQSQQQKATEEEQRLKYLEFVQVATIHAVMCLTGLYGYAKDKSGPLKPGVETVEGTVKSVVGPVYDKYHGIPIELLNYVDRKVDESLTKLDSCVPPVLKQAPAQALSAAQMAPVVARSVASEVKTTGVVGTASGIAKSVYTKYEPTAKELYSKYEPKAEQCAVSAWRKLNQMPLFPQVAQVVVPTAAYCSEKYNQTVLSTAEKGYKVSSYLPLVPTERIAKVFGNEVAESQPLTSAGHGSDVSVH</sequence>
<name>A0ACC1Y840_MELAZ</name>
<keyword evidence="1" id="KW-0648">Protein biosynthesis</keyword>
<dbReference type="Proteomes" id="UP001164539">
    <property type="component" value="Chromosome 4"/>
</dbReference>
<keyword evidence="2" id="KW-1185">Reference proteome</keyword>
<gene>
    <name evidence="1" type="ORF">OWV82_007418</name>
</gene>
<evidence type="ECO:0000313" key="1">
    <source>
        <dbReference type="EMBL" id="KAJ4719442.1"/>
    </source>
</evidence>
<comment type="caution">
    <text evidence="1">The sequence shown here is derived from an EMBL/GenBank/DDBJ whole genome shotgun (WGS) entry which is preliminary data.</text>
</comment>
<organism evidence="1 2">
    <name type="scientific">Melia azedarach</name>
    <name type="common">Chinaberry tree</name>
    <dbReference type="NCBI Taxonomy" id="155640"/>
    <lineage>
        <taxon>Eukaryota</taxon>
        <taxon>Viridiplantae</taxon>
        <taxon>Streptophyta</taxon>
        <taxon>Embryophyta</taxon>
        <taxon>Tracheophyta</taxon>
        <taxon>Spermatophyta</taxon>
        <taxon>Magnoliopsida</taxon>
        <taxon>eudicotyledons</taxon>
        <taxon>Gunneridae</taxon>
        <taxon>Pentapetalae</taxon>
        <taxon>rosids</taxon>
        <taxon>malvids</taxon>
        <taxon>Sapindales</taxon>
        <taxon>Meliaceae</taxon>
        <taxon>Melia</taxon>
    </lineage>
</organism>
<accession>A0ACC1Y840</accession>
<evidence type="ECO:0000313" key="2">
    <source>
        <dbReference type="Proteomes" id="UP001164539"/>
    </source>
</evidence>
<keyword evidence="1" id="KW-0251">Elongation factor</keyword>